<evidence type="ECO:0000256" key="1">
    <source>
        <dbReference type="ARBA" id="ARBA00009437"/>
    </source>
</evidence>
<gene>
    <name evidence="6" type="primary">gcvA_5</name>
    <name evidence="6" type="ORF">PFRI_36780</name>
</gene>
<evidence type="ECO:0000259" key="5">
    <source>
        <dbReference type="PROSITE" id="PS50931"/>
    </source>
</evidence>
<accession>A0A1L9NSC1</accession>
<keyword evidence="4" id="KW-0804">Transcription</keyword>
<protein>
    <submittedName>
        <fullName evidence="6">Glycine cleavage system transcriptional activator</fullName>
    </submittedName>
</protein>
<dbReference type="OrthoDB" id="9813056at2"/>
<evidence type="ECO:0000256" key="4">
    <source>
        <dbReference type="ARBA" id="ARBA00023163"/>
    </source>
</evidence>
<dbReference type="Gene3D" id="3.40.190.10">
    <property type="entry name" value="Periplasmic binding protein-like II"/>
    <property type="match status" value="2"/>
</dbReference>
<dbReference type="AlphaFoldDB" id="A0A1L9NSC1"/>
<dbReference type="PANTHER" id="PTHR30537">
    <property type="entry name" value="HTH-TYPE TRANSCRIPTIONAL REGULATOR"/>
    <property type="match status" value="1"/>
</dbReference>
<dbReference type="GO" id="GO:0006351">
    <property type="term" value="P:DNA-templated transcription"/>
    <property type="evidence" value="ECO:0007669"/>
    <property type="project" value="TreeGrafter"/>
</dbReference>
<dbReference type="GO" id="GO:0043565">
    <property type="term" value="F:sequence-specific DNA binding"/>
    <property type="evidence" value="ECO:0007669"/>
    <property type="project" value="TreeGrafter"/>
</dbReference>
<dbReference type="EMBL" id="MLCB01000201">
    <property type="protein sequence ID" value="OJI92083.1"/>
    <property type="molecule type" value="Genomic_DNA"/>
</dbReference>
<sequence>MSVNPPRPRGPHLNAMRCFETAARVGGFAAAAEELSVTAGAVSQQIKSLEDWIGAPLFERRSQGVVLTPLGDSAREQFSQAFDALGTALHTLRINAPEATVNIAALPAIAQLWLSPRLQRVRQQFPNQSISINALEQAPNLKREICDISLFFGQPTGAKTEQVLGADVIFPVCAPALAAQIANIDDLQSLPRIYDATWVDDWRLWLKAAGAQESAVQSEARFSLYSLALQEARNGAGVMIGHASLVERDLASGALVAPFDVTAHTGKSLILQTLAWPNAETRMSKIIEALLS</sequence>
<dbReference type="SUPFAM" id="SSF53850">
    <property type="entry name" value="Periplasmic binding protein-like II"/>
    <property type="match status" value="1"/>
</dbReference>
<dbReference type="InterPro" id="IPR036390">
    <property type="entry name" value="WH_DNA-bd_sf"/>
</dbReference>
<evidence type="ECO:0000256" key="2">
    <source>
        <dbReference type="ARBA" id="ARBA00023015"/>
    </source>
</evidence>
<reference evidence="6 7" key="1">
    <citation type="submission" date="2016-10" db="EMBL/GenBank/DDBJ databases">
        <title>Genome sequence of Planktotalea frisia SH6-1.</title>
        <authorList>
            <person name="Poehlein A."/>
            <person name="Bakenhus I."/>
            <person name="Voget S."/>
            <person name="Brinkhoff T."/>
            <person name="Simon M."/>
        </authorList>
    </citation>
    <scope>NUCLEOTIDE SEQUENCE [LARGE SCALE GENOMIC DNA]</scope>
    <source>
        <strain evidence="6 7">SH6-1</strain>
    </source>
</reference>
<dbReference type="Proteomes" id="UP000184514">
    <property type="component" value="Unassembled WGS sequence"/>
</dbReference>
<feature type="domain" description="HTH lysR-type" evidence="5">
    <location>
        <begin position="11"/>
        <end position="68"/>
    </location>
</feature>
<evidence type="ECO:0000313" key="7">
    <source>
        <dbReference type="Proteomes" id="UP000184514"/>
    </source>
</evidence>
<dbReference type="Pfam" id="PF03466">
    <property type="entry name" value="LysR_substrate"/>
    <property type="match status" value="1"/>
</dbReference>
<keyword evidence="3" id="KW-0238">DNA-binding</keyword>
<evidence type="ECO:0000313" key="6">
    <source>
        <dbReference type="EMBL" id="OJI92083.1"/>
    </source>
</evidence>
<dbReference type="RefSeq" id="WP_072632163.1">
    <property type="nucleotide sequence ID" value="NZ_MLCB01000201.1"/>
</dbReference>
<dbReference type="InterPro" id="IPR005119">
    <property type="entry name" value="LysR_subst-bd"/>
</dbReference>
<evidence type="ECO:0000256" key="3">
    <source>
        <dbReference type="ARBA" id="ARBA00023125"/>
    </source>
</evidence>
<dbReference type="PROSITE" id="PS50931">
    <property type="entry name" value="HTH_LYSR"/>
    <property type="match status" value="1"/>
</dbReference>
<organism evidence="6 7">
    <name type="scientific">Planktotalea frisia</name>
    <dbReference type="NCBI Taxonomy" id="696762"/>
    <lineage>
        <taxon>Bacteria</taxon>
        <taxon>Pseudomonadati</taxon>
        <taxon>Pseudomonadota</taxon>
        <taxon>Alphaproteobacteria</taxon>
        <taxon>Rhodobacterales</taxon>
        <taxon>Paracoccaceae</taxon>
        <taxon>Planktotalea</taxon>
    </lineage>
</organism>
<dbReference type="Gene3D" id="1.10.10.10">
    <property type="entry name" value="Winged helix-like DNA-binding domain superfamily/Winged helix DNA-binding domain"/>
    <property type="match status" value="1"/>
</dbReference>
<keyword evidence="2" id="KW-0805">Transcription regulation</keyword>
<dbReference type="STRING" id="696762.PFRI_36780"/>
<dbReference type="GO" id="GO:0003700">
    <property type="term" value="F:DNA-binding transcription factor activity"/>
    <property type="evidence" value="ECO:0007669"/>
    <property type="project" value="InterPro"/>
</dbReference>
<dbReference type="PANTHER" id="PTHR30537:SF74">
    <property type="entry name" value="HTH-TYPE TRANSCRIPTIONAL REGULATOR TRPI"/>
    <property type="match status" value="1"/>
</dbReference>
<dbReference type="SUPFAM" id="SSF46785">
    <property type="entry name" value="Winged helix' DNA-binding domain"/>
    <property type="match status" value="1"/>
</dbReference>
<dbReference type="InterPro" id="IPR000847">
    <property type="entry name" value="LysR_HTH_N"/>
</dbReference>
<comment type="similarity">
    <text evidence="1">Belongs to the LysR transcriptional regulatory family.</text>
</comment>
<proteinExistence type="inferred from homology"/>
<dbReference type="Pfam" id="PF00126">
    <property type="entry name" value="HTH_1"/>
    <property type="match status" value="1"/>
</dbReference>
<comment type="caution">
    <text evidence="6">The sequence shown here is derived from an EMBL/GenBank/DDBJ whole genome shotgun (WGS) entry which is preliminary data.</text>
</comment>
<dbReference type="InterPro" id="IPR036388">
    <property type="entry name" value="WH-like_DNA-bd_sf"/>
</dbReference>
<name>A0A1L9NSC1_9RHOB</name>
<dbReference type="PRINTS" id="PR00039">
    <property type="entry name" value="HTHLYSR"/>
</dbReference>
<dbReference type="InterPro" id="IPR058163">
    <property type="entry name" value="LysR-type_TF_proteobact-type"/>
</dbReference>
<keyword evidence="7" id="KW-1185">Reference proteome</keyword>